<proteinExistence type="predicted"/>
<organism evidence="1 2">
    <name type="scientific">Pandoraea cepalis</name>
    <dbReference type="NCBI Taxonomy" id="2508294"/>
    <lineage>
        <taxon>Bacteria</taxon>
        <taxon>Pseudomonadati</taxon>
        <taxon>Pseudomonadota</taxon>
        <taxon>Betaproteobacteria</taxon>
        <taxon>Burkholderiales</taxon>
        <taxon>Burkholderiaceae</taxon>
        <taxon>Pandoraea</taxon>
    </lineage>
</organism>
<evidence type="ECO:0000313" key="2">
    <source>
        <dbReference type="Proteomes" id="UP000384354"/>
    </source>
</evidence>
<dbReference type="AlphaFoldDB" id="A0A5E4RI01"/>
<reference evidence="1 2" key="1">
    <citation type="submission" date="2019-08" db="EMBL/GenBank/DDBJ databases">
        <authorList>
            <person name="Peeters C."/>
        </authorList>
    </citation>
    <scope>NUCLEOTIDE SEQUENCE [LARGE SCALE GENOMIC DNA]</scope>
    <source>
        <strain evidence="1 2">LMG 31106</strain>
    </source>
</reference>
<accession>A0A5E4RI01</accession>
<protein>
    <submittedName>
        <fullName evidence="1">Uncharacterized protein</fullName>
    </submittedName>
</protein>
<name>A0A5E4RI01_9BURK</name>
<dbReference type="EMBL" id="CABPSL010000001">
    <property type="protein sequence ID" value="VVD61649.1"/>
    <property type="molecule type" value="Genomic_DNA"/>
</dbReference>
<gene>
    <name evidence="1" type="ORF">PCE31106_00128</name>
</gene>
<sequence length="126" mass="14123">MQYFLAPNDLYIFATNTDCYGDGYAAVKSPAVARGDWRQRVARRGYAPVLWGWFCAQAMVVRAPMQDKTRRLRAPSIRLRPWSRRCGYAAIGITNAGSFAGNSTGVRSVGLVRRMTYRLVGRLSRG</sequence>
<evidence type="ECO:0000313" key="1">
    <source>
        <dbReference type="EMBL" id="VVD61649.1"/>
    </source>
</evidence>
<dbReference type="Proteomes" id="UP000384354">
    <property type="component" value="Unassembled WGS sequence"/>
</dbReference>